<evidence type="ECO:0000313" key="4">
    <source>
        <dbReference type="EMBL" id="KAK9853870.1"/>
    </source>
</evidence>
<sequence length="155" mass="16227">MRSCQSGSRAHRETRICSPEDLRSALIVADSWPDGHQLVSRAVASSASMNIHSSGTAAASRPGPSGPKKPRARSSQLVTQPPPSDWTPVVDEQTKLTYYWNQNTGETTALGEPLPGPEGRRVATPVTSSAPSLLGLVGTGAGFGLVFGIMGYLIG</sequence>
<keyword evidence="2" id="KW-0812">Transmembrane</keyword>
<dbReference type="Proteomes" id="UP001485043">
    <property type="component" value="Unassembled WGS sequence"/>
</dbReference>
<dbReference type="InterPro" id="IPR036020">
    <property type="entry name" value="WW_dom_sf"/>
</dbReference>
<comment type="caution">
    <text evidence="4">The sequence shown here is derived from an EMBL/GenBank/DDBJ whole genome shotgun (WGS) entry which is preliminary data.</text>
</comment>
<protein>
    <recommendedName>
        <fullName evidence="3">WW domain-containing protein</fullName>
    </recommendedName>
</protein>
<evidence type="ECO:0000259" key="3">
    <source>
        <dbReference type="Pfam" id="PF00397"/>
    </source>
</evidence>
<dbReference type="EMBL" id="JALJOV010001128">
    <property type="protein sequence ID" value="KAK9853870.1"/>
    <property type="molecule type" value="Genomic_DNA"/>
</dbReference>
<evidence type="ECO:0000313" key="5">
    <source>
        <dbReference type="Proteomes" id="UP001485043"/>
    </source>
</evidence>
<dbReference type="Pfam" id="PF00397">
    <property type="entry name" value="WW"/>
    <property type="match status" value="1"/>
</dbReference>
<dbReference type="SUPFAM" id="SSF51045">
    <property type="entry name" value="WW domain"/>
    <property type="match status" value="1"/>
</dbReference>
<accession>A0AAW1SQ00</accession>
<keyword evidence="5" id="KW-1185">Reference proteome</keyword>
<keyword evidence="2" id="KW-1133">Transmembrane helix</keyword>
<feature type="region of interest" description="Disordered" evidence="1">
    <location>
        <begin position="50"/>
        <end position="89"/>
    </location>
</feature>
<keyword evidence="2" id="KW-0472">Membrane</keyword>
<evidence type="ECO:0000256" key="2">
    <source>
        <dbReference type="SAM" id="Phobius"/>
    </source>
</evidence>
<feature type="transmembrane region" description="Helical" evidence="2">
    <location>
        <begin position="133"/>
        <end position="154"/>
    </location>
</feature>
<proteinExistence type="predicted"/>
<dbReference type="InterPro" id="IPR001202">
    <property type="entry name" value="WW_dom"/>
</dbReference>
<dbReference type="AlphaFoldDB" id="A0AAW1SQ00"/>
<name>A0AAW1SQ00_9CHLO</name>
<reference evidence="4 5" key="1">
    <citation type="journal article" date="2024" name="Nat. Commun.">
        <title>Phylogenomics reveals the evolutionary origins of lichenization in chlorophyte algae.</title>
        <authorList>
            <person name="Puginier C."/>
            <person name="Libourel C."/>
            <person name="Otte J."/>
            <person name="Skaloud P."/>
            <person name="Haon M."/>
            <person name="Grisel S."/>
            <person name="Petersen M."/>
            <person name="Berrin J.G."/>
            <person name="Delaux P.M."/>
            <person name="Dal Grande F."/>
            <person name="Keller J."/>
        </authorList>
    </citation>
    <scope>NUCLEOTIDE SEQUENCE [LARGE SCALE GENOMIC DNA]</scope>
    <source>
        <strain evidence="4 5">SAG 2523</strain>
    </source>
</reference>
<dbReference type="CDD" id="cd00201">
    <property type="entry name" value="WW"/>
    <property type="match status" value="1"/>
</dbReference>
<organism evidence="4 5">
    <name type="scientific">Apatococcus fuscideae</name>
    <dbReference type="NCBI Taxonomy" id="2026836"/>
    <lineage>
        <taxon>Eukaryota</taxon>
        <taxon>Viridiplantae</taxon>
        <taxon>Chlorophyta</taxon>
        <taxon>core chlorophytes</taxon>
        <taxon>Trebouxiophyceae</taxon>
        <taxon>Chlorellales</taxon>
        <taxon>Chlorellaceae</taxon>
        <taxon>Apatococcus</taxon>
    </lineage>
</organism>
<feature type="domain" description="WW" evidence="3">
    <location>
        <begin position="83"/>
        <end position="108"/>
    </location>
</feature>
<gene>
    <name evidence="4" type="ORF">WJX84_000119</name>
</gene>
<evidence type="ECO:0000256" key="1">
    <source>
        <dbReference type="SAM" id="MobiDB-lite"/>
    </source>
</evidence>